<evidence type="ECO:0000256" key="1">
    <source>
        <dbReference type="ARBA" id="ARBA00005254"/>
    </source>
</evidence>
<evidence type="ECO:0000313" key="4">
    <source>
        <dbReference type="Proteomes" id="UP001595844"/>
    </source>
</evidence>
<dbReference type="CDD" id="cd03450">
    <property type="entry name" value="NodN"/>
    <property type="match status" value="1"/>
</dbReference>
<comment type="caution">
    <text evidence="3">The sequence shown here is derived from an EMBL/GenBank/DDBJ whole genome shotgun (WGS) entry which is preliminary data.</text>
</comment>
<protein>
    <submittedName>
        <fullName evidence="3">MaoC family dehydratase</fullName>
    </submittedName>
</protein>
<sequence>MTTDFADFDALRAAVGTELGPSAWITVDQQRIDRFAEATGDHQWIHVDPERAADGPYGTTIAHGFLTLSLIVPITAEVMTVSAAKMAINYGLDRVRFLAPVPVGSRLRGRLALTEVTDVAGGVQVHRRVTVELEGADRPACVADAIARYLR</sequence>
<organism evidence="3 4">
    <name type="scientific">Nocardia halotolerans</name>
    <dbReference type="NCBI Taxonomy" id="1755878"/>
    <lineage>
        <taxon>Bacteria</taxon>
        <taxon>Bacillati</taxon>
        <taxon>Actinomycetota</taxon>
        <taxon>Actinomycetes</taxon>
        <taxon>Mycobacteriales</taxon>
        <taxon>Nocardiaceae</taxon>
        <taxon>Nocardia</taxon>
    </lineage>
</organism>
<reference evidence="4" key="1">
    <citation type="journal article" date="2019" name="Int. J. Syst. Evol. Microbiol.">
        <title>The Global Catalogue of Microorganisms (GCM) 10K type strain sequencing project: providing services to taxonomists for standard genome sequencing and annotation.</title>
        <authorList>
            <consortium name="The Broad Institute Genomics Platform"/>
            <consortium name="The Broad Institute Genome Sequencing Center for Infectious Disease"/>
            <person name="Wu L."/>
            <person name="Ma J."/>
        </authorList>
    </citation>
    <scope>NUCLEOTIDE SEQUENCE [LARGE SCALE GENOMIC DNA]</scope>
    <source>
        <strain evidence="4">IBRC-M 10490</strain>
    </source>
</reference>
<dbReference type="PANTHER" id="PTHR42993">
    <property type="entry name" value="MAOC-LIKE DEHYDRATASE DOMAIN-CONTAINING PROTEIN"/>
    <property type="match status" value="1"/>
</dbReference>
<feature type="domain" description="MaoC-like" evidence="2">
    <location>
        <begin position="14"/>
        <end position="131"/>
    </location>
</feature>
<dbReference type="SUPFAM" id="SSF54637">
    <property type="entry name" value="Thioesterase/thiol ester dehydrase-isomerase"/>
    <property type="match status" value="1"/>
</dbReference>
<proteinExistence type="inferred from homology"/>
<dbReference type="InterPro" id="IPR002539">
    <property type="entry name" value="MaoC-like_dom"/>
</dbReference>
<dbReference type="EMBL" id="JBHSDL010000025">
    <property type="protein sequence ID" value="MFC4376491.1"/>
    <property type="molecule type" value="Genomic_DNA"/>
</dbReference>
<dbReference type="Gene3D" id="3.10.129.10">
    <property type="entry name" value="Hotdog Thioesterase"/>
    <property type="match status" value="1"/>
</dbReference>
<keyword evidence="4" id="KW-1185">Reference proteome</keyword>
<name>A0ABV8VKC7_9NOCA</name>
<dbReference type="InterPro" id="IPR029069">
    <property type="entry name" value="HotDog_dom_sf"/>
</dbReference>
<gene>
    <name evidence="3" type="ORF">ACFO5K_20555</name>
</gene>
<dbReference type="RefSeq" id="WP_378565322.1">
    <property type="nucleotide sequence ID" value="NZ_JBHSDL010000025.1"/>
</dbReference>
<dbReference type="InterPro" id="IPR039375">
    <property type="entry name" value="NodN-like"/>
</dbReference>
<dbReference type="Proteomes" id="UP001595844">
    <property type="component" value="Unassembled WGS sequence"/>
</dbReference>
<dbReference type="PANTHER" id="PTHR42993:SF1">
    <property type="entry name" value="MAOC-LIKE DEHYDRATASE DOMAIN-CONTAINING PROTEIN"/>
    <property type="match status" value="1"/>
</dbReference>
<comment type="similarity">
    <text evidence="1">Belongs to the enoyl-CoA hydratase/isomerase family.</text>
</comment>
<accession>A0ABV8VKC7</accession>
<evidence type="ECO:0000313" key="3">
    <source>
        <dbReference type="EMBL" id="MFC4376491.1"/>
    </source>
</evidence>
<dbReference type="Pfam" id="PF01575">
    <property type="entry name" value="MaoC_dehydratas"/>
    <property type="match status" value="1"/>
</dbReference>
<evidence type="ECO:0000259" key="2">
    <source>
        <dbReference type="Pfam" id="PF01575"/>
    </source>
</evidence>